<dbReference type="RefSeq" id="WP_090486851.1">
    <property type="nucleotide sequence ID" value="NZ_FOUO01000016.1"/>
</dbReference>
<evidence type="ECO:0000256" key="5">
    <source>
        <dbReference type="ARBA" id="ARBA00022989"/>
    </source>
</evidence>
<protein>
    <recommendedName>
        <fullName evidence="12">Fluoride-specific ion channel FluC</fullName>
    </recommendedName>
</protein>
<feature type="binding site" evidence="12">
    <location>
        <position position="80"/>
    </location>
    <ligand>
        <name>Na(+)</name>
        <dbReference type="ChEBI" id="CHEBI:29101"/>
        <note>structural</note>
    </ligand>
</feature>
<dbReference type="GO" id="GO:0062054">
    <property type="term" value="F:fluoride channel activity"/>
    <property type="evidence" value="ECO:0007669"/>
    <property type="project" value="UniProtKB-UniRule"/>
</dbReference>
<dbReference type="EMBL" id="FOUO01000016">
    <property type="protein sequence ID" value="SFM63499.1"/>
    <property type="molecule type" value="Genomic_DNA"/>
</dbReference>
<evidence type="ECO:0000313" key="13">
    <source>
        <dbReference type="EMBL" id="SFM63499.1"/>
    </source>
</evidence>
<keyword evidence="2 12" id="KW-1003">Cell membrane</keyword>
<feature type="binding site" evidence="12">
    <location>
        <position position="77"/>
    </location>
    <ligand>
        <name>Na(+)</name>
        <dbReference type="ChEBI" id="CHEBI:29101"/>
        <note>structural</note>
    </ligand>
</feature>
<keyword evidence="4 12" id="KW-0812">Transmembrane</keyword>
<keyword evidence="8 12" id="KW-0472">Membrane</keyword>
<comment type="similarity">
    <text evidence="10 12">Belongs to the fluoride channel Fluc/FEX (TC 1.A.43) family.</text>
</comment>
<comment type="subcellular location">
    <subcellularLocation>
        <location evidence="1 12">Cell membrane</location>
        <topology evidence="1 12">Multi-pass membrane protein</topology>
    </subcellularLocation>
</comment>
<evidence type="ECO:0000256" key="3">
    <source>
        <dbReference type="ARBA" id="ARBA00022519"/>
    </source>
</evidence>
<dbReference type="InterPro" id="IPR003691">
    <property type="entry name" value="FluC"/>
</dbReference>
<dbReference type="STRING" id="195064.SAMN05421721_11648"/>
<comment type="function">
    <text evidence="12">Fluoride-specific ion channel. Important for reducing fluoride concentration in the cell, thus reducing its toxicity.</text>
</comment>
<accession>A0A1I4SGA8</accession>
<dbReference type="HAMAP" id="MF_00454">
    <property type="entry name" value="FluC"/>
    <property type="match status" value="1"/>
</dbReference>
<evidence type="ECO:0000256" key="10">
    <source>
        <dbReference type="ARBA" id="ARBA00035120"/>
    </source>
</evidence>
<evidence type="ECO:0000256" key="11">
    <source>
        <dbReference type="ARBA" id="ARBA00035585"/>
    </source>
</evidence>
<organism evidence="13 14">
    <name type="scientific">Ectothiorhodospira mobilis</name>
    <dbReference type="NCBI Taxonomy" id="195064"/>
    <lineage>
        <taxon>Bacteria</taxon>
        <taxon>Pseudomonadati</taxon>
        <taxon>Pseudomonadota</taxon>
        <taxon>Gammaproteobacteria</taxon>
        <taxon>Chromatiales</taxon>
        <taxon>Ectothiorhodospiraceae</taxon>
        <taxon>Ectothiorhodospira</taxon>
    </lineage>
</organism>
<comment type="activity regulation">
    <text evidence="12">Na(+) is not transported, but it plays an essential structural role and its presence is essential for fluoride channel function.</text>
</comment>
<sequence>MRLHLAIAAGTALGGTLRHLTDALATGPLGLSPQAATLGVNLLGSLLIGLFTGLAGPGGRLRVGAATYQAVVTGLLGGLTTFSLLSLQSLAGALETGPLPALAGLLLHLLAAVAAAALGHAAALRLNRHPSPNTPPRG</sequence>
<evidence type="ECO:0000256" key="4">
    <source>
        <dbReference type="ARBA" id="ARBA00022692"/>
    </source>
</evidence>
<proteinExistence type="inferred from homology"/>
<comment type="catalytic activity">
    <reaction evidence="11">
        <text>fluoride(in) = fluoride(out)</text>
        <dbReference type="Rhea" id="RHEA:76159"/>
        <dbReference type="ChEBI" id="CHEBI:17051"/>
    </reaction>
    <physiologicalReaction direction="left-to-right" evidence="11">
        <dbReference type="Rhea" id="RHEA:76160"/>
    </physiologicalReaction>
</comment>
<evidence type="ECO:0000256" key="7">
    <source>
        <dbReference type="ARBA" id="ARBA00023065"/>
    </source>
</evidence>
<feature type="transmembrane region" description="Helical" evidence="12">
    <location>
        <begin position="35"/>
        <end position="54"/>
    </location>
</feature>
<dbReference type="Pfam" id="PF02537">
    <property type="entry name" value="CRCB"/>
    <property type="match status" value="1"/>
</dbReference>
<name>A0A1I4SGA8_ECTMO</name>
<feature type="transmembrane region" description="Helical" evidence="12">
    <location>
        <begin position="66"/>
        <end position="87"/>
    </location>
</feature>
<dbReference type="OrthoDB" id="9806299at2"/>
<evidence type="ECO:0000256" key="6">
    <source>
        <dbReference type="ARBA" id="ARBA00023053"/>
    </source>
</evidence>
<evidence type="ECO:0000256" key="8">
    <source>
        <dbReference type="ARBA" id="ARBA00023136"/>
    </source>
</evidence>
<reference evidence="13 14" key="1">
    <citation type="submission" date="2016-10" db="EMBL/GenBank/DDBJ databases">
        <authorList>
            <person name="de Groot N.N."/>
        </authorList>
    </citation>
    <scope>NUCLEOTIDE SEQUENCE [LARGE SCALE GENOMIC DNA]</scope>
    <source>
        <strain evidence="13 14">DSM 4180</strain>
    </source>
</reference>
<dbReference type="GO" id="GO:0140114">
    <property type="term" value="P:cellular detoxification of fluoride"/>
    <property type="evidence" value="ECO:0007669"/>
    <property type="project" value="UniProtKB-UniRule"/>
</dbReference>
<keyword evidence="5 12" id="KW-1133">Transmembrane helix</keyword>
<keyword evidence="12" id="KW-0813">Transport</keyword>
<evidence type="ECO:0000256" key="1">
    <source>
        <dbReference type="ARBA" id="ARBA00004651"/>
    </source>
</evidence>
<feature type="transmembrane region" description="Helical" evidence="12">
    <location>
        <begin position="99"/>
        <end position="119"/>
    </location>
</feature>
<keyword evidence="6 12" id="KW-0915">Sodium</keyword>
<evidence type="ECO:0000313" key="14">
    <source>
        <dbReference type="Proteomes" id="UP000199556"/>
    </source>
</evidence>
<evidence type="ECO:0000256" key="9">
    <source>
        <dbReference type="ARBA" id="ARBA00023303"/>
    </source>
</evidence>
<keyword evidence="12" id="KW-0479">Metal-binding</keyword>
<keyword evidence="9 12" id="KW-0407">Ion channel</keyword>
<keyword evidence="3" id="KW-0997">Cell inner membrane</keyword>
<evidence type="ECO:0000256" key="12">
    <source>
        <dbReference type="HAMAP-Rule" id="MF_00454"/>
    </source>
</evidence>
<keyword evidence="14" id="KW-1185">Reference proteome</keyword>
<dbReference type="Proteomes" id="UP000199556">
    <property type="component" value="Unassembled WGS sequence"/>
</dbReference>
<keyword evidence="7 12" id="KW-0406">Ion transport</keyword>
<evidence type="ECO:0000256" key="2">
    <source>
        <dbReference type="ARBA" id="ARBA00022475"/>
    </source>
</evidence>
<dbReference type="GO" id="GO:0046872">
    <property type="term" value="F:metal ion binding"/>
    <property type="evidence" value="ECO:0007669"/>
    <property type="project" value="UniProtKB-KW"/>
</dbReference>
<dbReference type="GO" id="GO:0005886">
    <property type="term" value="C:plasma membrane"/>
    <property type="evidence" value="ECO:0007669"/>
    <property type="project" value="UniProtKB-SubCell"/>
</dbReference>
<dbReference type="AlphaFoldDB" id="A0A1I4SGA8"/>
<gene>
    <name evidence="12" type="primary">fluC</name>
    <name evidence="12" type="synonym">crcB</name>
    <name evidence="13" type="ORF">SAMN05421721_11648</name>
</gene>